<dbReference type="CDD" id="cd13996">
    <property type="entry name" value="STKc_EIF2AK"/>
    <property type="match status" value="1"/>
</dbReference>
<evidence type="ECO:0000256" key="8">
    <source>
        <dbReference type="ARBA" id="ARBA00037982"/>
    </source>
</evidence>
<dbReference type="GO" id="GO:0005524">
    <property type="term" value="F:ATP binding"/>
    <property type="evidence" value="ECO:0007669"/>
    <property type="project" value="UniProtKB-UniRule"/>
</dbReference>
<feature type="domain" description="DRBM" evidence="13">
    <location>
        <begin position="92"/>
        <end position="160"/>
    </location>
</feature>
<keyword evidence="6" id="KW-0418">Kinase</keyword>
<evidence type="ECO:0000259" key="12">
    <source>
        <dbReference type="PROSITE" id="PS50011"/>
    </source>
</evidence>
<dbReference type="EC" id="2.7.11.1" evidence="1"/>
<dbReference type="PROSITE" id="PS00107">
    <property type="entry name" value="PROTEIN_KINASE_ATP"/>
    <property type="match status" value="1"/>
</dbReference>
<evidence type="ECO:0000259" key="13">
    <source>
        <dbReference type="PROSITE" id="PS50137"/>
    </source>
</evidence>
<dbReference type="Pfam" id="PF00069">
    <property type="entry name" value="Pkinase"/>
    <property type="match status" value="1"/>
</dbReference>
<feature type="compositionally biased region" description="Low complexity" evidence="11">
    <location>
        <begin position="184"/>
        <end position="217"/>
    </location>
</feature>
<evidence type="ECO:0000256" key="1">
    <source>
        <dbReference type="ARBA" id="ARBA00012513"/>
    </source>
</evidence>
<dbReference type="PROSITE" id="PS50011">
    <property type="entry name" value="PROTEIN_KINASE_DOM"/>
    <property type="match status" value="1"/>
</dbReference>
<dbReference type="SUPFAM" id="SSF56112">
    <property type="entry name" value="Protein kinase-like (PK-like)"/>
    <property type="match status" value="1"/>
</dbReference>
<keyword evidence="2" id="KW-0723">Serine/threonine-protein kinase</keyword>
<proteinExistence type="inferred from homology"/>
<dbReference type="InterPro" id="IPR014720">
    <property type="entry name" value="dsRBD_dom"/>
</dbReference>
<dbReference type="InterPro" id="IPR008271">
    <property type="entry name" value="Ser/Thr_kinase_AS"/>
</dbReference>
<evidence type="ECO:0000256" key="7">
    <source>
        <dbReference type="ARBA" id="ARBA00022840"/>
    </source>
</evidence>
<organism evidence="14 15">
    <name type="scientific">Pleuronectes platessa</name>
    <name type="common">European plaice</name>
    <dbReference type="NCBI Taxonomy" id="8262"/>
    <lineage>
        <taxon>Eukaryota</taxon>
        <taxon>Metazoa</taxon>
        <taxon>Chordata</taxon>
        <taxon>Craniata</taxon>
        <taxon>Vertebrata</taxon>
        <taxon>Euteleostomi</taxon>
        <taxon>Actinopterygii</taxon>
        <taxon>Neopterygii</taxon>
        <taxon>Teleostei</taxon>
        <taxon>Neoteleostei</taxon>
        <taxon>Acanthomorphata</taxon>
        <taxon>Carangaria</taxon>
        <taxon>Pleuronectiformes</taxon>
        <taxon>Pleuronectoidei</taxon>
        <taxon>Pleuronectidae</taxon>
        <taxon>Pleuronectes</taxon>
    </lineage>
</organism>
<dbReference type="FunFam" id="1.10.510.10:FF:000251">
    <property type="entry name" value="eukaryotic translation initiation factor 2-alpha kinase 3"/>
    <property type="match status" value="1"/>
</dbReference>
<comment type="caution">
    <text evidence="14">The sequence shown here is derived from an EMBL/GenBank/DDBJ whole genome shotgun (WGS) entry which is preliminary data.</text>
</comment>
<reference evidence="14" key="1">
    <citation type="submission" date="2020-03" db="EMBL/GenBank/DDBJ databases">
        <authorList>
            <person name="Weist P."/>
        </authorList>
    </citation>
    <scope>NUCLEOTIDE SEQUENCE</scope>
</reference>
<dbReference type="SUPFAM" id="SSF54768">
    <property type="entry name" value="dsRNA-binding domain-like"/>
    <property type="match status" value="2"/>
</dbReference>
<dbReference type="Gene3D" id="1.10.510.10">
    <property type="entry name" value="Transferase(Phosphotransferase) domain 1"/>
    <property type="match status" value="1"/>
</dbReference>
<evidence type="ECO:0000256" key="2">
    <source>
        <dbReference type="ARBA" id="ARBA00022527"/>
    </source>
</evidence>
<evidence type="ECO:0000313" key="14">
    <source>
        <dbReference type="EMBL" id="CAB1439987.1"/>
    </source>
</evidence>
<dbReference type="Pfam" id="PF00035">
    <property type="entry name" value="dsrm"/>
    <property type="match status" value="2"/>
</dbReference>
<evidence type="ECO:0000256" key="3">
    <source>
        <dbReference type="ARBA" id="ARBA00022553"/>
    </source>
</evidence>
<dbReference type="PANTHER" id="PTHR11042">
    <property type="entry name" value="EUKARYOTIC TRANSLATION INITIATION FACTOR 2-ALPHA KINASE EIF2-ALPHA KINASE -RELATED"/>
    <property type="match status" value="1"/>
</dbReference>
<dbReference type="EMBL" id="CADEAL010002373">
    <property type="protein sequence ID" value="CAB1439987.1"/>
    <property type="molecule type" value="Genomic_DNA"/>
</dbReference>
<dbReference type="GO" id="GO:0003723">
    <property type="term" value="F:RNA binding"/>
    <property type="evidence" value="ECO:0007669"/>
    <property type="project" value="UniProtKB-UniRule"/>
</dbReference>
<dbReference type="GO" id="GO:0005737">
    <property type="term" value="C:cytoplasm"/>
    <property type="evidence" value="ECO:0007669"/>
    <property type="project" value="TreeGrafter"/>
</dbReference>
<protein>
    <recommendedName>
        <fullName evidence="1">non-specific serine/threonine protein kinase</fullName>
        <ecNumber evidence="1">2.7.11.1</ecNumber>
    </recommendedName>
</protein>
<dbReference type="InterPro" id="IPR000719">
    <property type="entry name" value="Prot_kinase_dom"/>
</dbReference>
<evidence type="ECO:0000313" key="15">
    <source>
        <dbReference type="Proteomes" id="UP001153269"/>
    </source>
</evidence>
<dbReference type="SMART" id="SM00358">
    <property type="entry name" value="DSRM"/>
    <property type="match status" value="2"/>
</dbReference>
<dbReference type="GO" id="GO:0004694">
    <property type="term" value="F:eukaryotic translation initiation factor 2alpha kinase activity"/>
    <property type="evidence" value="ECO:0007669"/>
    <property type="project" value="TreeGrafter"/>
</dbReference>
<sequence>MATVAKLMEYAQRTGSKVIFEELSSVGPDHDKIFTQRVVCNGEVYPEGVGRSKKEAKRNAAGYALRGLLENQPASNVGNSQSLNDDSFEETDYKGILNHHCQKRSLVHNYIQVKRSGLPQSLQFTYKVVIEDKEYPEGKGNTIKQAQQNAAQQAWSALQEQSDWDSKVSLRSTVSEDDNPPMMSSTSTSPSTSISTSTSLAPRMSSSQSEPMSTSDSIVFNNSSNPHSDQVAVENKGRADSVSRTLTKSRYTSKFDCKKYLGGGAFGRVYKVREILLNKKFAVKIVRVKKKISRKDLREVKALSVLLHTNIVRYYSCWTEDTGYMQSSSADSCSSQESSPQLLYIQMELCGSKTLGHWIKERNTRTLPDSSRRQESLTIAKQIVSGVEYIHFKKLIHRDLKPANILFGQDGAVKIGDFGLVTADDEDDENPRERTNETGTMLYMAPEQFENIYDRKVDIFAFGLIYFELLWKVSTGHERAEVLRDARNQKFPREFPLTLPQEEQIMRSMLCNEPKQRPEASALNAELEKLAHTLNPEKTEN</sequence>
<name>A0A9N7V0Q2_PLEPL</name>
<feature type="compositionally biased region" description="Polar residues" evidence="11">
    <location>
        <begin position="218"/>
        <end position="228"/>
    </location>
</feature>
<evidence type="ECO:0000256" key="4">
    <source>
        <dbReference type="ARBA" id="ARBA00022679"/>
    </source>
</evidence>
<keyword evidence="7 10" id="KW-0067">ATP-binding</keyword>
<keyword evidence="5 10" id="KW-0547">Nucleotide-binding</keyword>
<dbReference type="InterPro" id="IPR050339">
    <property type="entry name" value="CC_SR_Kinase"/>
</dbReference>
<evidence type="ECO:0000256" key="9">
    <source>
        <dbReference type="PROSITE-ProRule" id="PRU00266"/>
    </source>
</evidence>
<dbReference type="PANTHER" id="PTHR11042:SF166">
    <property type="entry name" value="EUKARYOTIC TRANSLATION INITIATION FACTOR 2-ALPHA KINASE 3"/>
    <property type="match status" value="1"/>
</dbReference>
<evidence type="ECO:0000256" key="10">
    <source>
        <dbReference type="PROSITE-ProRule" id="PRU10141"/>
    </source>
</evidence>
<feature type="binding site" evidence="10">
    <location>
        <position position="290"/>
    </location>
    <ligand>
        <name>ATP</name>
        <dbReference type="ChEBI" id="CHEBI:30616"/>
    </ligand>
</feature>
<comment type="similarity">
    <text evidence="8">Belongs to the protein kinase superfamily. Ser/Thr protein kinase family. GCN2 subfamily.</text>
</comment>
<dbReference type="GO" id="GO:0005634">
    <property type="term" value="C:nucleus"/>
    <property type="evidence" value="ECO:0007669"/>
    <property type="project" value="TreeGrafter"/>
</dbReference>
<feature type="domain" description="DRBM" evidence="13">
    <location>
        <begin position="2"/>
        <end position="70"/>
    </location>
</feature>
<dbReference type="Gene3D" id="3.30.200.20">
    <property type="entry name" value="Phosphorylase Kinase, domain 1"/>
    <property type="match status" value="1"/>
</dbReference>
<feature type="region of interest" description="Disordered" evidence="11">
    <location>
        <begin position="153"/>
        <end position="239"/>
    </location>
</feature>
<evidence type="ECO:0000256" key="5">
    <source>
        <dbReference type="ARBA" id="ARBA00022741"/>
    </source>
</evidence>
<evidence type="ECO:0000256" key="6">
    <source>
        <dbReference type="ARBA" id="ARBA00022777"/>
    </source>
</evidence>
<dbReference type="SMART" id="SM00220">
    <property type="entry name" value="S_TKc"/>
    <property type="match status" value="1"/>
</dbReference>
<dbReference type="Proteomes" id="UP001153269">
    <property type="component" value="Unassembled WGS sequence"/>
</dbReference>
<keyword evidence="4" id="KW-0808">Transferase</keyword>
<dbReference type="Gene3D" id="3.30.160.20">
    <property type="match status" value="2"/>
</dbReference>
<dbReference type="PROSITE" id="PS00108">
    <property type="entry name" value="PROTEIN_KINASE_ST"/>
    <property type="match status" value="1"/>
</dbReference>
<keyword evidence="15" id="KW-1185">Reference proteome</keyword>
<dbReference type="InterPro" id="IPR017441">
    <property type="entry name" value="Protein_kinase_ATP_BS"/>
</dbReference>
<gene>
    <name evidence="14" type="ORF">PLEPLA_LOCUS27753</name>
</gene>
<dbReference type="PROSITE" id="PS50137">
    <property type="entry name" value="DS_RBD"/>
    <property type="match status" value="2"/>
</dbReference>
<dbReference type="AlphaFoldDB" id="A0A9N7V0Q2"/>
<evidence type="ECO:0000256" key="11">
    <source>
        <dbReference type="SAM" id="MobiDB-lite"/>
    </source>
</evidence>
<feature type="domain" description="Protein kinase" evidence="12">
    <location>
        <begin position="255"/>
        <end position="535"/>
    </location>
</feature>
<accession>A0A9N7V0Q2</accession>
<dbReference type="InterPro" id="IPR011009">
    <property type="entry name" value="Kinase-like_dom_sf"/>
</dbReference>
<keyword evidence="9" id="KW-0694">RNA-binding</keyword>
<keyword evidence="3" id="KW-0597">Phosphoprotein</keyword>